<organism evidence="2 3">
    <name type="scientific">Methylomonas fluvii</name>
    <dbReference type="NCBI Taxonomy" id="1854564"/>
    <lineage>
        <taxon>Bacteria</taxon>
        <taxon>Pseudomonadati</taxon>
        <taxon>Pseudomonadota</taxon>
        <taxon>Gammaproteobacteria</taxon>
        <taxon>Methylococcales</taxon>
        <taxon>Methylococcaceae</taxon>
        <taxon>Methylomonas</taxon>
    </lineage>
</organism>
<feature type="chain" id="PRO_5046307955" description="Thioredoxin domain-containing protein" evidence="1">
    <location>
        <begin position="22"/>
        <end position="162"/>
    </location>
</feature>
<evidence type="ECO:0000256" key="1">
    <source>
        <dbReference type="SAM" id="SignalP"/>
    </source>
</evidence>
<sequence>MNKRTILVGLALNLISGSVVLAEQAEIKPFTPGSYQQILAANANKSLMLAIWSVDCPSCLKDMDTLGKLHEKHPALKIVMLATDDAEALPEIKRIIDSHKLGGLENWAFASDNPEKLRYEIDPAWYGELPRTYFFDAGHQRVGKSGAMSLEEFEAQFSKLKM</sequence>
<reference evidence="2 3" key="1">
    <citation type="submission" date="2020-09" db="EMBL/GenBank/DDBJ databases">
        <title>Methylomonas albis sp. nov. and Methylomonas fluvii sp. nov.: Two cold-adapted methanotrophs from the River Elbe and an amended description of Methylovulum psychrotolerans strain Eb1.</title>
        <authorList>
            <person name="Bussmann I.K."/>
            <person name="Klings K.-W."/>
            <person name="Warnstedt J."/>
            <person name="Hoppert M."/>
            <person name="Saborowski A."/>
            <person name="Horn F."/>
            <person name="Liebner S."/>
        </authorList>
    </citation>
    <scope>NUCLEOTIDE SEQUENCE [LARGE SCALE GENOMIC DNA]</scope>
    <source>
        <strain evidence="2 3">EbB</strain>
    </source>
</reference>
<keyword evidence="3" id="KW-1185">Reference proteome</keyword>
<dbReference type="EMBL" id="JACXST010000002">
    <property type="protein sequence ID" value="MBD9361846.1"/>
    <property type="molecule type" value="Genomic_DNA"/>
</dbReference>
<protein>
    <recommendedName>
        <fullName evidence="4">Thioredoxin domain-containing protein</fullName>
    </recommendedName>
</protein>
<dbReference type="RefSeq" id="WP_192394611.1">
    <property type="nucleotide sequence ID" value="NZ_CAJHIU010000002.1"/>
</dbReference>
<comment type="caution">
    <text evidence="2">The sequence shown here is derived from an EMBL/GenBank/DDBJ whole genome shotgun (WGS) entry which is preliminary data.</text>
</comment>
<accession>A0ABR9DFI1</accession>
<proteinExistence type="predicted"/>
<keyword evidence="1" id="KW-0732">Signal</keyword>
<evidence type="ECO:0000313" key="3">
    <source>
        <dbReference type="Proteomes" id="UP000641152"/>
    </source>
</evidence>
<evidence type="ECO:0000313" key="2">
    <source>
        <dbReference type="EMBL" id="MBD9361846.1"/>
    </source>
</evidence>
<evidence type="ECO:0008006" key="4">
    <source>
        <dbReference type="Google" id="ProtNLM"/>
    </source>
</evidence>
<gene>
    <name evidence="2" type="ORF">EBB_15210</name>
</gene>
<dbReference type="SUPFAM" id="SSF52833">
    <property type="entry name" value="Thioredoxin-like"/>
    <property type="match status" value="1"/>
</dbReference>
<dbReference type="Gene3D" id="3.40.30.10">
    <property type="entry name" value="Glutaredoxin"/>
    <property type="match status" value="1"/>
</dbReference>
<dbReference type="Proteomes" id="UP000641152">
    <property type="component" value="Unassembled WGS sequence"/>
</dbReference>
<name>A0ABR9DFI1_9GAMM</name>
<feature type="signal peptide" evidence="1">
    <location>
        <begin position="1"/>
        <end position="21"/>
    </location>
</feature>
<dbReference type="InterPro" id="IPR036249">
    <property type="entry name" value="Thioredoxin-like_sf"/>
</dbReference>